<evidence type="ECO:0000256" key="7">
    <source>
        <dbReference type="PROSITE-ProRule" id="PRU01353"/>
    </source>
</evidence>
<proteinExistence type="inferred from homology"/>
<evidence type="ECO:0000256" key="4">
    <source>
        <dbReference type="ARBA" id="ARBA00022801"/>
    </source>
</evidence>
<gene>
    <name evidence="14" type="ORF">ACFO3F_11485</name>
</gene>
<dbReference type="Pfam" id="PF00754">
    <property type="entry name" value="F5_F8_type_C"/>
    <property type="match status" value="1"/>
</dbReference>
<protein>
    <submittedName>
        <fullName evidence="14">Beta-N-acetylglucosaminidase domain-containing protein</fullName>
    </submittedName>
</protein>
<reference evidence="15" key="1">
    <citation type="journal article" date="2019" name="Int. J. Syst. Evol. Microbiol.">
        <title>The Global Catalogue of Microorganisms (GCM) 10K type strain sequencing project: providing services to taxonomists for standard genome sequencing and annotation.</title>
        <authorList>
            <consortium name="The Broad Institute Genomics Platform"/>
            <consortium name="The Broad Institute Genome Sequencing Center for Infectious Disease"/>
            <person name="Wu L."/>
            <person name="Ma J."/>
        </authorList>
    </citation>
    <scope>NUCLEOTIDE SEQUENCE [LARGE SCALE GENOMIC DNA]</scope>
    <source>
        <strain evidence="15">JCM 3369</strain>
    </source>
</reference>
<dbReference type="Gene3D" id="2.60.120.260">
    <property type="entry name" value="Galactose-binding domain-like"/>
    <property type="match status" value="1"/>
</dbReference>
<dbReference type="RefSeq" id="WP_387967519.1">
    <property type="nucleotide sequence ID" value="NZ_JBHSGF010000007.1"/>
</dbReference>
<feature type="domain" description="GH84" evidence="13">
    <location>
        <begin position="174"/>
        <end position="457"/>
    </location>
</feature>
<dbReference type="SUPFAM" id="SSF51445">
    <property type="entry name" value="(Trans)glycosidases"/>
    <property type="match status" value="1"/>
</dbReference>
<dbReference type="PANTHER" id="PTHR13170">
    <property type="entry name" value="O-GLCNACASE"/>
    <property type="match status" value="1"/>
</dbReference>
<evidence type="ECO:0000313" key="14">
    <source>
        <dbReference type="EMBL" id="MFC4555870.1"/>
    </source>
</evidence>
<dbReference type="PANTHER" id="PTHR13170:SF16">
    <property type="entry name" value="PROTEIN O-GLCNACASE"/>
    <property type="match status" value="1"/>
</dbReference>
<evidence type="ECO:0000256" key="5">
    <source>
        <dbReference type="ARBA" id="ARBA00023088"/>
    </source>
</evidence>
<comment type="caution">
    <text evidence="14">The sequence shown here is derived from an EMBL/GenBank/DDBJ whole genome shotgun (WGS) entry which is preliminary data.</text>
</comment>
<dbReference type="SUPFAM" id="SSF49785">
    <property type="entry name" value="Galactose-binding domain-like"/>
    <property type="match status" value="1"/>
</dbReference>
<dbReference type="Gene3D" id="3.30.379.10">
    <property type="entry name" value="Chitobiase/beta-hexosaminidase domain 2-like"/>
    <property type="match status" value="1"/>
</dbReference>
<evidence type="ECO:0000259" key="11">
    <source>
        <dbReference type="PROSITE" id="PS50022"/>
    </source>
</evidence>
<dbReference type="PROSITE" id="PS50847">
    <property type="entry name" value="GRAM_POS_ANCHORING"/>
    <property type="match status" value="1"/>
</dbReference>
<dbReference type="Gene3D" id="1.20.58.460">
    <property type="entry name" value="Hyaluronidase post-catalytic domain-like"/>
    <property type="match status" value="1"/>
</dbReference>
<sequence length="971" mass="100629">MRRRSIIASGVSLALAGAGALALPSASVPAAAALPAPQVLPTPARASYPGGATALGSVDVVTTATTDPAALAELLAVLDGHGVTDVDVLEPGTTPTDFAVVLATAGEDAVDEGTDVPDAAEGYAVVAGADGAVIAGRDGAGQFYGVQTLDQLVADVDGAPHLRDAVVADAPAMSLRGTIEGFYGGPWTHAERLEHIDFLGSVKANTYIYAPKDDPYHRDQWREPYPADQLAQLGELVDQANAHHVQFTFAVSPGVSMCYSDPEHRADLKAKLDAIYDLGARSFYIALDDIAYTSWNCVSDETTYGAPSPATAAAAQVDLLNDVQRTWIAEREGARPLQMVPTEYGDIADTEYKDVFRAELDPAVVVQWTGTDVVPRSITNADAQTVAGLYDRKVFLWDNYPVNDFGDTSGRLLLGPYAHRDNGLSEHLTGIVSNPMNQPYASQLVVASVADFAWNDTAFEAEASWRSAIGFLADDDAELAAALEVFADLSRMAPTFGSVPWQPQAPALAEAAADFWAAWDAGEGAAALTALDEYAQTLAAAPETIRAGADDGLVADAANWLDATDLWGDALTGAVASLRTRMAGDGDAADALAAAAQADADAAADVRVNPLRNRWPADARVKVGDGVLDVLVADLLELGSEDVTVTAPERVLLDAEGGVSVPLTVANQFAAGATGFTVQLEVDDGGTVEPVEVELGDIPVGTSASTTVDVQWPGAPAARSTSLTATVTWTAGTEASTTADVPLQAACAPAGSSPTGIHAVSSEEVEGEDAGAVNAIDGDLTTFWHTQWSGAEPVPPHTIDLDLGELTRVCALTYYPRTDADNGQIDEYEIYVSTDGETWGEPVSNGSLGSGRHERWIPFEVSEARYVRLVALSEVADRPWATAAELTVDVAQPVPPTEEPTPTPTAEPTAPVIPTPDQPGDGATPAPTGAPAGGGDLPSTGAGTAAAYAALALLLAAAGGLALARRRVSAD</sequence>
<dbReference type="PROSITE" id="PS52009">
    <property type="entry name" value="GH84"/>
    <property type="match status" value="1"/>
</dbReference>
<evidence type="ECO:0000256" key="2">
    <source>
        <dbReference type="ARBA" id="ARBA00022525"/>
    </source>
</evidence>
<evidence type="ECO:0000313" key="15">
    <source>
        <dbReference type="Proteomes" id="UP001595955"/>
    </source>
</evidence>
<keyword evidence="3 10" id="KW-0732">Signal</keyword>
<feature type="compositionally biased region" description="Pro residues" evidence="8">
    <location>
        <begin position="893"/>
        <end position="917"/>
    </location>
</feature>
<feature type="active site" description="Proton donor" evidence="7">
    <location>
        <position position="289"/>
    </location>
</feature>
<dbReference type="InterPro" id="IPR019931">
    <property type="entry name" value="LPXTG_anchor"/>
</dbReference>
<dbReference type="SUPFAM" id="SSF55545">
    <property type="entry name" value="beta-N-acetylhexosaminidase-like domain"/>
    <property type="match status" value="1"/>
</dbReference>
<comment type="similarity">
    <text evidence="7">Belongs to the glycosyl hydrolase 84 family.</text>
</comment>
<keyword evidence="1" id="KW-0134">Cell wall</keyword>
<evidence type="ECO:0000256" key="9">
    <source>
        <dbReference type="SAM" id="Phobius"/>
    </source>
</evidence>
<dbReference type="NCBIfam" id="TIGR01167">
    <property type="entry name" value="LPXTG_anchor"/>
    <property type="match status" value="1"/>
</dbReference>
<accession>A0ABV9DCV2</accession>
<keyword evidence="9" id="KW-1133">Transmembrane helix</keyword>
<dbReference type="InterPro" id="IPR051822">
    <property type="entry name" value="Glycosyl_Hydrolase_84"/>
</dbReference>
<keyword evidence="4 7" id="KW-0378">Hydrolase</keyword>
<dbReference type="InterPro" id="IPR011496">
    <property type="entry name" value="O-GlcNAcase_cat"/>
</dbReference>
<keyword evidence="2" id="KW-0964">Secreted</keyword>
<dbReference type="InterPro" id="IPR008979">
    <property type="entry name" value="Galactose-bd-like_sf"/>
</dbReference>
<organism evidence="14 15">
    <name type="scientific">Georgenia faecalis</name>
    <dbReference type="NCBI Taxonomy" id="2483799"/>
    <lineage>
        <taxon>Bacteria</taxon>
        <taxon>Bacillati</taxon>
        <taxon>Actinomycetota</taxon>
        <taxon>Actinomycetes</taxon>
        <taxon>Micrococcales</taxon>
        <taxon>Bogoriellaceae</taxon>
        <taxon>Georgenia</taxon>
    </lineage>
</organism>
<keyword evidence="6 7" id="KW-0326">Glycosidase</keyword>
<feature type="transmembrane region" description="Helical" evidence="9">
    <location>
        <begin position="945"/>
        <end position="964"/>
    </location>
</feature>
<dbReference type="InterPro" id="IPR017853">
    <property type="entry name" value="GH"/>
</dbReference>
<evidence type="ECO:0000256" key="8">
    <source>
        <dbReference type="SAM" id="MobiDB-lite"/>
    </source>
</evidence>
<dbReference type="Pfam" id="PF02838">
    <property type="entry name" value="Glyco_hydro_20b"/>
    <property type="match status" value="1"/>
</dbReference>
<name>A0ABV9DCV2_9MICO</name>
<evidence type="ECO:0000256" key="1">
    <source>
        <dbReference type="ARBA" id="ARBA00022512"/>
    </source>
</evidence>
<dbReference type="Proteomes" id="UP001595955">
    <property type="component" value="Unassembled WGS sequence"/>
</dbReference>
<dbReference type="EMBL" id="JBHSGF010000007">
    <property type="protein sequence ID" value="MFC4555870.1"/>
    <property type="molecule type" value="Genomic_DNA"/>
</dbReference>
<feature type="domain" description="F5/8 type C" evidence="11">
    <location>
        <begin position="736"/>
        <end position="893"/>
    </location>
</feature>
<keyword evidence="9" id="KW-0472">Membrane</keyword>
<keyword evidence="15" id="KW-1185">Reference proteome</keyword>
<feature type="domain" description="Gram-positive cocci surface proteins LPxTG" evidence="12">
    <location>
        <begin position="937"/>
        <end position="971"/>
    </location>
</feature>
<feature type="compositionally biased region" description="Low complexity" evidence="8">
    <location>
        <begin position="919"/>
        <end position="930"/>
    </location>
</feature>
<evidence type="ECO:0000259" key="13">
    <source>
        <dbReference type="PROSITE" id="PS52009"/>
    </source>
</evidence>
<feature type="region of interest" description="Disordered" evidence="8">
    <location>
        <begin position="889"/>
        <end position="941"/>
    </location>
</feature>
<dbReference type="InterPro" id="IPR029018">
    <property type="entry name" value="Hex-like_dom2"/>
</dbReference>
<dbReference type="Pfam" id="PF07555">
    <property type="entry name" value="NAGidase"/>
    <property type="match status" value="1"/>
</dbReference>
<feature type="signal peptide" evidence="10">
    <location>
        <begin position="1"/>
        <end position="32"/>
    </location>
</feature>
<dbReference type="Gene3D" id="3.20.20.80">
    <property type="entry name" value="Glycosidases"/>
    <property type="match status" value="1"/>
</dbReference>
<dbReference type="InterPro" id="IPR015882">
    <property type="entry name" value="HEX_bac_N"/>
</dbReference>
<evidence type="ECO:0000256" key="3">
    <source>
        <dbReference type="ARBA" id="ARBA00022729"/>
    </source>
</evidence>
<keyword evidence="9" id="KW-0812">Transmembrane</keyword>
<evidence type="ECO:0000259" key="12">
    <source>
        <dbReference type="PROSITE" id="PS50847"/>
    </source>
</evidence>
<feature type="chain" id="PRO_5046202618" evidence="10">
    <location>
        <begin position="33"/>
        <end position="971"/>
    </location>
</feature>
<dbReference type="InterPro" id="IPR000421">
    <property type="entry name" value="FA58C"/>
</dbReference>
<evidence type="ECO:0000256" key="6">
    <source>
        <dbReference type="ARBA" id="ARBA00023295"/>
    </source>
</evidence>
<dbReference type="PROSITE" id="PS50022">
    <property type="entry name" value="FA58C_3"/>
    <property type="match status" value="1"/>
</dbReference>
<keyword evidence="5" id="KW-0572">Peptidoglycan-anchor</keyword>
<evidence type="ECO:0000256" key="10">
    <source>
        <dbReference type="SAM" id="SignalP"/>
    </source>
</evidence>